<dbReference type="AlphaFoldDB" id="A0A158FU24"/>
<accession>A0A158FU24</accession>
<feature type="chain" id="PRO_5011109813" evidence="1">
    <location>
        <begin position="30"/>
        <end position="346"/>
    </location>
</feature>
<name>A0A158FU24_9BURK</name>
<protein>
    <submittedName>
        <fullName evidence="2">Tat pathway signal sequence domain-containing protein</fullName>
    </submittedName>
</protein>
<evidence type="ECO:0000313" key="3">
    <source>
        <dbReference type="Proteomes" id="UP000054770"/>
    </source>
</evidence>
<dbReference type="InterPro" id="IPR023214">
    <property type="entry name" value="HAD_sf"/>
</dbReference>
<dbReference type="SUPFAM" id="SSF56784">
    <property type="entry name" value="HAD-like"/>
    <property type="match status" value="1"/>
</dbReference>
<evidence type="ECO:0000313" key="2">
    <source>
        <dbReference type="EMBL" id="SAL23328.1"/>
    </source>
</evidence>
<keyword evidence="1" id="KW-0732">Signal</keyword>
<dbReference type="InterPro" id="IPR036412">
    <property type="entry name" value="HAD-like_sf"/>
</dbReference>
<reference evidence="2" key="1">
    <citation type="submission" date="2016-01" db="EMBL/GenBank/DDBJ databases">
        <authorList>
            <person name="Peeters C."/>
        </authorList>
    </citation>
    <scope>NUCLEOTIDE SEQUENCE [LARGE SCALE GENOMIC DNA]</scope>
    <source>
        <strain evidence="2">LMG 22940</strain>
    </source>
</reference>
<proteinExistence type="predicted"/>
<keyword evidence="3" id="KW-1185">Reference proteome</keyword>
<dbReference type="Proteomes" id="UP000054770">
    <property type="component" value="Unassembled WGS sequence"/>
</dbReference>
<sequence length="346" mass="37788">MIRLMDVACRLSACLALACALAACGSVPAGRDAGQPGAVAVDPLPSWNDTAQKKAIVDFVRKTTTAGSADFVPPPERIAVFDDDGTLWIEQPAYVQFVFALQRLQALAPQHPEWRSQEPYRSALAGNMAGVFAKNGEANAMKLIMATHAGMSSDQFAVQARDWLASARDKRFGRTYPELVYQPMLEVLSYMRANGFKTFIVSGGGVEFMRGFAERAYGIPPEQVIGSSIKYQYTEVAGQPTLMRIGKVENVDDGPGKPITIQRVIGRRPVAAFGNSDGDLQMLRWTTSGKGARLGVIIHHTDAAREYAYDRTSKVGRLDKALDAAPGNGWIVVDMKRDWNRMFPGN</sequence>
<gene>
    <name evidence="2" type="ORF">AWB68_00960</name>
</gene>
<dbReference type="PROSITE" id="PS51257">
    <property type="entry name" value="PROKAR_LIPOPROTEIN"/>
    <property type="match status" value="1"/>
</dbReference>
<dbReference type="RefSeq" id="WP_200828632.1">
    <property type="nucleotide sequence ID" value="NZ_FCON02000007.1"/>
</dbReference>
<dbReference type="Gene3D" id="3.40.50.1000">
    <property type="entry name" value="HAD superfamily/HAD-like"/>
    <property type="match status" value="1"/>
</dbReference>
<feature type="signal peptide" evidence="1">
    <location>
        <begin position="1"/>
        <end position="29"/>
    </location>
</feature>
<dbReference type="InterPro" id="IPR050582">
    <property type="entry name" value="HAD-like_SerB"/>
</dbReference>
<organism evidence="2 3">
    <name type="scientific">Caballeronia choica</name>
    <dbReference type="NCBI Taxonomy" id="326476"/>
    <lineage>
        <taxon>Bacteria</taxon>
        <taxon>Pseudomonadati</taxon>
        <taxon>Pseudomonadota</taxon>
        <taxon>Betaproteobacteria</taxon>
        <taxon>Burkholderiales</taxon>
        <taxon>Burkholderiaceae</taxon>
        <taxon>Caballeronia</taxon>
    </lineage>
</organism>
<dbReference type="EMBL" id="FCON02000007">
    <property type="protein sequence ID" value="SAL23328.1"/>
    <property type="molecule type" value="Genomic_DNA"/>
</dbReference>
<dbReference type="Pfam" id="PF12710">
    <property type="entry name" value="HAD"/>
    <property type="match status" value="1"/>
</dbReference>
<comment type="caution">
    <text evidence="2">The sequence shown here is derived from an EMBL/GenBank/DDBJ whole genome shotgun (WGS) entry which is preliminary data.</text>
</comment>
<dbReference type="PANTHER" id="PTHR43344">
    <property type="entry name" value="PHOSPHOSERINE PHOSPHATASE"/>
    <property type="match status" value="1"/>
</dbReference>
<evidence type="ECO:0000256" key="1">
    <source>
        <dbReference type="SAM" id="SignalP"/>
    </source>
</evidence>